<evidence type="ECO:0000313" key="2">
    <source>
        <dbReference type="EMBL" id="CAL8146811.1"/>
    </source>
</evidence>
<keyword evidence="1" id="KW-0812">Transmembrane</keyword>
<protein>
    <submittedName>
        <fullName evidence="2">Uncharacterized protein</fullName>
    </submittedName>
</protein>
<keyword evidence="1" id="KW-1133">Transmembrane helix</keyword>
<sequence length="905" mass="104901">MDIKTIVTLLFNQIIFAEIAFSWRSRSHYYIDAQNFISKAKKSSWNAKYLKNHMSAYDEFKVHSLEGLGEFLQAVQHCLIHMTNFGGVDLPSLSVASIQRKTELAVCYDGIYAVSSSLQIRHNTTLAHRQKLSCHKIKPKCPLSPLFADSKCVCAELNFRKFVTRIRPWTCEIIVSIYQKQVTEPESGGFTYIGTNENAPSVFEQISTRFQRHVHYSIPSYSPINIFITEQEDTLASPQTWESHNAIGAWFKFRLNTNIKSNFAEKRISRDTYFAVCTKPLILNNNFTSEDYKVHKIRNVFAMQLKLSFGKFEIHFVNAKLLLNDLGPISTRLKNEPQIKLFDPSVIIDFFFATTLFRTVSLFTPEKFLHESICKNLYLRIASNRPQASGEFYTVNWIGEWLQILRRYNYTILYHYNQISCNTMHIKLHELEENSEFIGYSSFIETIDKIYPTTVSHPLALDNPMRKIGFISCGSSAVRGLPFRELFRVFDGYVWVCLVIINSIVMPIILCIMEWVSDKNQNTSDPPDASQKNLFSSRMFFQPVIILLEQGGAFTNKHLNTAALRWVAAALILVAIVLSNSYKYDNVYNMMLPRETTPLWFFEQLVAEKFSIYTRTNFYTHSMYALKLSYPKNDSGLPSEWSAHASIVIDNNSKPRVLYSELCNILYFDSEYLQGLNLELLYPWQEDGIHNKLSTKETMDYYWNLFPKLLTKTKLLPFENTLPHELTIRQLYKNDYYNYQQKASVGRKEFDIRQSNRYMQILNECQNTAFVLPYANIVNLFAKLRNQGNSKLTIGKEVLLERNIGMALHGWISNHLINTLGWIPDFGYWKHVRNIYWENITSISHVTSDYSHQTSQISGNILIPIPATVSFALAHRIATFVTFQQHREKHPGEDFDTAHKLPGER</sequence>
<evidence type="ECO:0000313" key="3">
    <source>
        <dbReference type="Proteomes" id="UP001642540"/>
    </source>
</evidence>
<comment type="caution">
    <text evidence="2">The sequence shown here is derived from an EMBL/GenBank/DDBJ whole genome shotgun (WGS) entry which is preliminary data.</text>
</comment>
<proteinExistence type="predicted"/>
<dbReference type="EMBL" id="CAXLJM020000164">
    <property type="protein sequence ID" value="CAL8146811.1"/>
    <property type="molecule type" value="Genomic_DNA"/>
</dbReference>
<feature type="transmembrane region" description="Helical" evidence="1">
    <location>
        <begin position="493"/>
        <end position="516"/>
    </location>
</feature>
<accession>A0ABP1S8Y3</accession>
<dbReference type="Gene3D" id="1.10.287.70">
    <property type="match status" value="1"/>
</dbReference>
<gene>
    <name evidence="2" type="ORF">ODALV1_LOCUS30942</name>
</gene>
<evidence type="ECO:0000256" key="1">
    <source>
        <dbReference type="SAM" id="Phobius"/>
    </source>
</evidence>
<dbReference type="Proteomes" id="UP001642540">
    <property type="component" value="Unassembled WGS sequence"/>
</dbReference>
<feature type="transmembrane region" description="Helical" evidence="1">
    <location>
        <begin position="563"/>
        <end position="582"/>
    </location>
</feature>
<keyword evidence="1" id="KW-0472">Membrane</keyword>
<keyword evidence="3" id="KW-1185">Reference proteome</keyword>
<reference evidence="2 3" key="1">
    <citation type="submission" date="2024-08" db="EMBL/GenBank/DDBJ databases">
        <authorList>
            <person name="Cucini C."/>
            <person name="Frati F."/>
        </authorList>
    </citation>
    <scope>NUCLEOTIDE SEQUENCE [LARGE SCALE GENOMIC DNA]</scope>
</reference>
<organism evidence="2 3">
    <name type="scientific">Orchesella dallaii</name>
    <dbReference type="NCBI Taxonomy" id="48710"/>
    <lineage>
        <taxon>Eukaryota</taxon>
        <taxon>Metazoa</taxon>
        <taxon>Ecdysozoa</taxon>
        <taxon>Arthropoda</taxon>
        <taxon>Hexapoda</taxon>
        <taxon>Collembola</taxon>
        <taxon>Entomobryomorpha</taxon>
        <taxon>Entomobryoidea</taxon>
        <taxon>Orchesellidae</taxon>
        <taxon>Orchesellinae</taxon>
        <taxon>Orchesella</taxon>
    </lineage>
</organism>
<name>A0ABP1S8Y3_9HEXA</name>